<reference evidence="2 3" key="2">
    <citation type="submission" date="2016-03" db="EMBL/GenBank/DDBJ databases">
        <title>New uncultured bacterium of the family Gallionellaceae from acid mine drainage: description and reconstruction of genome based on metagenomic analysis of microbial community.</title>
        <authorList>
            <person name="Kadnikov V."/>
            <person name="Ivasenko D."/>
            <person name="Beletsky A."/>
            <person name="Mardanov A."/>
            <person name="Danilova E."/>
            <person name="Pimenov N."/>
            <person name="Karnachuk O."/>
            <person name="Ravin N."/>
        </authorList>
    </citation>
    <scope>NUCLEOTIDE SEQUENCE [LARGE SCALE GENOMIC DNA]</scope>
    <source>
        <strain evidence="2">ShG14-8</strain>
    </source>
</reference>
<dbReference type="PATRIC" id="fig|1796491.3.peg.1283"/>
<dbReference type="AlphaFoldDB" id="A0A139BUS9"/>
<feature type="chain" id="PRO_5007484014" evidence="1">
    <location>
        <begin position="30"/>
        <end position="261"/>
    </location>
</feature>
<organism evidence="2 3">
    <name type="scientific">Candidatus Gallionella acididurans</name>
    <dbReference type="NCBI Taxonomy" id="1796491"/>
    <lineage>
        <taxon>Bacteria</taxon>
        <taxon>Pseudomonadati</taxon>
        <taxon>Pseudomonadota</taxon>
        <taxon>Betaproteobacteria</taxon>
        <taxon>Nitrosomonadales</taxon>
        <taxon>Gallionellaceae</taxon>
        <taxon>Gallionella</taxon>
    </lineage>
</organism>
<comment type="caution">
    <text evidence="2">The sequence shown here is derived from an EMBL/GenBank/DDBJ whole genome shotgun (WGS) entry which is preliminary data.</text>
</comment>
<evidence type="ECO:0000313" key="2">
    <source>
        <dbReference type="EMBL" id="KXS32712.1"/>
    </source>
</evidence>
<dbReference type="PROSITE" id="PS51318">
    <property type="entry name" value="TAT"/>
    <property type="match status" value="1"/>
</dbReference>
<protein>
    <submittedName>
        <fullName evidence="2">Tat (Twin-arginine translocation) pathway signal sequence domain protein</fullName>
    </submittedName>
</protein>
<sequence>MDMTRRDMLGMMTKVGLAGVALGSMTAQAAEAALPPLAEPGAKNLKELMKALDRTPRRRDFKEVPMILTSQDQWDHEALNLLMHYKGKYKQVWDHTDIAGPWLNLMRNSLNCQIWAFKHPDFLVVSATHGPAHLALYDQFIWDKYQLTTLAGDKFKENTFMKIPAAAHTDAKDFENDAGVFSPKDNSIPVLQARGVVFLACHNAIFEVSSKLHESGINPDKLTVSQMVAELTNHLIPGAVLTPGIVGTLPELGFAGYQYAR</sequence>
<accession>A0A139BUS9</accession>
<evidence type="ECO:0000313" key="3">
    <source>
        <dbReference type="Proteomes" id="UP000070578"/>
    </source>
</evidence>
<gene>
    <name evidence="2" type="ORF">AWT59_1175</name>
</gene>
<feature type="signal peptide" evidence="1">
    <location>
        <begin position="1"/>
        <end position="29"/>
    </location>
</feature>
<dbReference type="InterPro" id="IPR006311">
    <property type="entry name" value="TAT_signal"/>
</dbReference>
<reference evidence="2 3" key="1">
    <citation type="submission" date="2016-02" db="EMBL/GenBank/DDBJ databases">
        <authorList>
            <person name="Wen L."/>
            <person name="He K."/>
            <person name="Yang H."/>
        </authorList>
    </citation>
    <scope>NUCLEOTIDE SEQUENCE [LARGE SCALE GENOMIC DNA]</scope>
    <source>
        <strain evidence="2">ShG14-8</strain>
    </source>
</reference>
<dbReference type="Proteomes" id="UP000070578">
    <property type="component" value="Unassembled WGS sequence"/>
</dbReference>
<keyword evidence="1" id="KW-0732">Signal</keyword>
<evidence type="ECO:0000256" key="1">
    <source>
        <dbReference type="SAM" id="SignalP"/>
    </source>
</evidence>
<dbReference type="EMBL" id="LSLI01000021">
    <property type="protein sequence ID" value="KXS32712.1"/>
    <property type="molecule type" value="Genomic_DNA"/>
</dbReference>
<name>A0A139BUS9_9PROT</name>
<proteinExistence type="predicted"/>